<dbReference type="AlphaFoldDB" id="A0A8D8TU00"/>
<name>A0A8D8TU00_9HEMI</name>
<protein>
    <submittedName>
        <fullName evidence="2">Uncharacterized protein</fullName>
    </submittedName>
</protein>
<proteinExistence type="predicted"/>
<dbReference type="EMBL" id="HBUF01509422">
    <property type="protein sequence ID" value="CAG6746387.1"/>
    <property type="molecule type" value="Transcribed_RNA"/>
</dbReference>
<accession>A0A8D8TU00</accession>
<evidence type="ECO:0000256" key="1">
    <source>
        <dbReference type="SAM" id="Phobius"/>
    </source>
</evidence>
<keyword evidence="1" id="KW-1133">Transmembrane helix</keyword>
<organism evidence="2">
    <name type="scientific">Cacopsylla melanoneura</name>
    <dbReference type="NCBI Taxonomy" id="428564"/>
    <lineage>
        <taxon>Eukaryota</taxon>
        <taxon>Metazoa</taxon>
        <taxon>Ecdysozoa</taxon>
        <taxon>Arthropoda</taxon>
        <taxon>Hexapoda</taxon>
        <taxon>Insecta</taxon>
        <taxon>Pterygota</taxon>
        <taxon>Neoptera</taxon>
        <taxon>Paraneoptera</taxon>
        <taxon>Hemiptera</taxon>
        <taxon>Sternorrhyncha</taxon>
        <taxon>Psylloidea</taxon>
        <taxon>Psyllidae</taxon>
        <taxon>Psyllinae</taxon>
        <taxon>Cacopsylla</taxon>
    </lineage>
</organism>
<dbReference type="EMBL" id="HBUF01296124">
    <property type="protein sequence ID" value="CAG6690162.1"/>
    <property type="molecule type" value="Transcribed_RNA"/>
</dbReference>
<feature type="transmembrane region" description="Helical" evidence="1">
    <location>
        <begin position="24"/>
        <end position="47"/>
    </location>
</feature>
<reference evidence="2" key="1">
    <citation type="submission" date="2021-05" db="EMBL/GenBank/DDBJ databases">
        <authorList>
            <person name="Alioto T."/>
            <person name="Alioto T."/>
            <person name="Gomez Garrido J."/>
        </authorList>
    </citation>
    <scope>NUCLEOTIDE SEQUENCE</scope>
</reference>
<sequence length="111" mass="12521">MNESSADTNCKHTQNNKLSNPWCFFLIITTALLVAVSVWYLVLYFVILKANTLISNTLNDITKILNDIVSKELPPQPPQPEDVLMTRTPVERIVTQMAKQVATDVIDKVFS</sequence>
<keyword evidence="1" id="KW-0812">Transmembrane</keyword>
<keyword evidence="1" id="KW-0472">Membrane</keyword>
<evidence type="ECO:0000313" key="2">
    <source>
        <dbReference type="EMBL" id="CAG6690162.1"/>
    </source>
</evidence>